<dbReference type="Pfam" id="PF00754">
    <property type="entry name" value="F5_F8_type_C"/>
    <property type="match status" value="5"/>
</dbReference>
<dbReference type="InterPro" id="IPR033453">
    <property type="entry name" value="Glyco_hydro_30_TIM-barrel"/>
</dbReference>
<comment type="caution">
    <text evidence="7">The sequence shown here is derived from an EMBL/GenBank/DDBJ whole genome shotgun (WGS) entry which is preliminary data.</text>
</comment>
<dbReference type="Pfam" id="PF17189">
    <property type="entry name" value="Glyco_hydro_30C"/>
    <property type="match status" value="1"/>
</dbReference>
<dbReference type="Pfam" id="PF02055">
    <property type="entry name" value="Glyco_hydro_30"/>
    <property type="match status" value="1"/>
</dbReference>
<dbReference type="PROSITE" id="PS50022">
    <property type="entry name" value="FA58C_3"/>
    <property type="match status" value="3"/>
</dbReference>
<dbReference type="SMART" id="SM00429">
    <property type="entry name" value="IPT"/>
    <property type="match status" value="1"/>
</dbReference>
<dbReference type="Proteomes" id="UP001596105">
    <property type="component" value="Unassembled WGS sequence"/>
</dbReference>
<evidence type="ECO:0000313" key="8">
    <source>
        <dbReference type="Proteomes" id="UP001596105"/>
    </source>
</evidence>
<evidence type="ECO:0000313" key="7">
    <source>
        <dbReference type="EMBL" id="MFC5467297.1"/>
    </source>
</evidence>
<name>A0ABW0LQK6_9BACL</name>
<dbReference type="SUPFAM" id="SSF81296">
    <property type="entry name" value="E set domains"/>
    <property type="match status" value="1"/>
</dbReference>
<dbReference type="InterPro" id="IPR013783">
    <property type="entry name" value="Ig-like_fold"/>
</dbReference>
<dbReference type="SUPFAM" id="SSF51445">
    <property type="entry name" value="(Trans)glycosidases"/>
    <property type="match status" value="1"/>
</dbReference>
<keyword evidence="4" id="KW-0326">Glycosidase</keyword>
<feature type="domain" description="F5/8 type C" evidence="6">
    <location>
        <begin position="968"/>
        <end position="1111"/>
    </location>
</feature>
<dbReference type="InterPro" id="IPR033452">
    <property type="entry name" value="GH30_C"/>
</dbReference>
<gene>
    <name evidence="7" type="ORF">ACFPPD_01105</name>
</gene>
<dbReference type="InterPro" id="IPR002909">
    <property type="entry name" value="IPT_dom"/>
</dbReference>
<dbReference type="PANTHER" id="PTHR11069">
    <property type="entry name" value="GLUCOSYLCERAMIDASE"/>
    <property type="match status" value="1"/>
</dbReference>
<keyword evidence="2 5" id="KW-0732">Signal</keyword>
<dbReference type="EMBL" id="JBHSMH010000003">
    <property type="protein sequence ID" value="MFC5467297.1"/>
    <property type="molecule type" value="Genomic_DNA"/>
</dbReference>
<evidence type="ECO:0000256" key="3">
    <source>
        <dbReference type="ARBA" id="ARBA00022801"/>
    </source>
</evidence>
<feature type="chain" id="PRO_5045731793" evidence="5">
    <location>
        <begin position="26"/>
        <end position="1375"/>
    </location>
</feature>
<keyword evidence="8" id="KW-1185">Reference proteome</keyword>
<dbReference type="InterPro" id="IPR014756">
    <property type="entry name" value="Ig_E-set"/>
</dbReference>
<dbReference type="PRINTS" id="PR00843">
    <property type="entry name" value="GLHYDRLASE30"/>
</dbReference>
<feature type="domain" description="F5/8 type C" evidence="6">
    <location>
        <begin position="1234"/>
        <end position="1375"/>
    </location>
</feature>
<accession>A0ABW0LQK6</accession>
<feature type="signal peptide" evidence="5">
    <location>
        <begin position="1"/>
        <end position="25"/>
    </location>
</feature>
<evidence type="ECO:0000256" key="1">
    <source>
        <dbReference type="ARBA" id="ARBA00005382"/>
    </source>
</evidence>
<dbReference type="PANTHER" id="PTHR11069:SF23">
    <property type="entry name" value="LYSOSOMAL ACID GLUCOSYLCERAMIDASE"/>
    <property type="match status" value="1"/>
</dbReference>
<dbReference type="InterPro" id="IPR013780">
    <property type="entry name" value="Glyco_hydro_b"/>
</dbReference>
<organism evidence="7 8">
    <name type="scientific">Cohnella suwonensis</name>
    <dbReference type="NCBI Taxonomy" id="696072"/>
    <lineage>
        <taxon>Bacteria</taxon>
        <taxon>Bacillati</taxon>
        <taxon>Bacillota</taxon>
        <taxon>Bacilli</taxon>
        <taxon>Bacillales</taxon>
        <taxon>Paenibacillaceae</taxon>
        <taxon>Cohnella</taxon>
    </lineage>
</organism>
<dbReference type="Gene3D" id="3.20.20.80">
    <property type="entry name" value="Glycosidases"/>
    <property type="match status" value="1"/>
</dbReference>
<dbReference type="Gene3D" id="2.60.120.260">
    <property type="entry name" value="Galactose-binding domain-like"/>
    <property type="match status" value="5"/>
</dbReference>
<dbReference type="InterPro" id="IPR001139">
    <property type="entry name" value="Glyco_hydro_30"/>
</dbReference>
<dbReference type="InterPro" id="IPR000421">
    <property type="entry name" value="FA58C"/>
</dbReference>
<dbReference type="Gene3D" id="2.60.40.10">
    <property type="entry name" value="Immunoglobulins"/>
    <property type="match status" value="1"/>
</dbReference>
<reference evidence="8" key="1">
    <citation type="journal article" date="2019" name="Int. J. Syst. Evol. Microbiol.">
        <title>The Global Catalogue of Microorganisms (GCM) 10K type strain sequencing project: providing services to taxonomists for standard genome sequencing and annotation.</title>
        <authorList>
            <consortium name="The Broad Institute Genomics Platform"/>
            <consortium name="The Broad Institute Genome Sequencing Center for Infectious Disease"/>
            <person name="Wu L."/>
            <person name="Ma J."/>
        </authorList>
    </citation>
    <scope>NUCLEOTIDE SEQUENCE [LARGE SCALE GENOMIC DNA]</scope>
    <source>
        <strain evidence="8">CCUG 57113</strain>
    </source>
</reference>
<keyword evidence="3 4" id="KW-0378">Hydrolase</keyword>
<dbReference type="InterPro" id="IPR017853">
    <property type="entry name" value="GH"/>
</dbReference>
<dbReference type="Pfam" id="PF01833">
    <property type="entry name" value="TIG"/>
    <property type="match status" value="1"/>
</dbReference>
<comment type="similarity">
    <text evidence="1 4">Belongs to the glycosyl hydrolase 30 family.</text>
</comment>
<dbReference type="SUPFAM" id="SSF49785">
    <property type="entry name" value="Galactose-binding domain-like"/>
    <property type="match status" value="5"/>
</dbReference>
<dbReference type="SUPFAM" id="SSF51011">
    <property type="entry name" value="Glycosyl hydrolase domain"/>
    <property type="match status" value="1"/>
</dbReference>
<evidence type="ECO:0000259" key="6">
    <source>
        <dbReference type="PROSITE" id="PS50022"/>
    </source>
</evidence>
<evidence type="ECO:0000256" key="2">
    <source>
        <dbReference type="ARBA" id="ARBA00022729"/>
    </source>
</evidence>
<evidence type="ECO:0000256" key="4">
    <source>
        <dbReference type="RuleBase" id="RU361188"/>
    </source>
</evidence>
<dbReference type="Gene3D" id="2.60.40.1180">
    <property type="entry name" value="Golgi alpha-mannosidase II"/>
    <property type="match status" value="1"/>
</dbReference>
<dbReference type="RefSeq" id="WP_209749270.1">
    <property type="nucleotide sequence ID" value="NZ_JBHSMH010000003.1"/>
</dbReference>
<evidence type="ECO:0000256" key="5">
    <source>
        <dbReference type="SAM" id="SignalP"/>
    </source>
</evidence>
<feature type="domain" description="F5/8 type C" evidence="6">
    <location>
        <begin position="539"/>
        <end position="691"/>
    </location>
</feature>
<sequence>MGKFNKMLLLVPVLCVSLVVTPTMAAPPSSNNGSPAEVWLTDPGINKWLSEEGNVHFQTAQTTNPLAIKVDNNIKYQQIEGFGAAMTDSSAWLIDKLSTTKRNELMSNLFDPSTGIGLNFIRTPMGATDVNVGGNYSYDDMPAGQTDPTLANFSIQHDEPYIIPALQQALSLNPSINIMATAWSPPGWMKTSDYMIGGTLKDGYYDELANYFVKFTQAYSNAGVPISYVTPQNEPMGIPTWPGMFLSAYQEAALIKEMGEAFKANKISTEILAWDHNWDIPTYPETIFNDPAASPYTIGTGWHVYSGSPIFQTQVHNDYPGKKAFITEATGGTFQANDNVALNDSINNWIINGTRNWANGVILWNIALDPDRGPLNSDTNGIPLMRGLLTIDPDNGDVSYNVDYYELAHASKFVNPGAYRIYSNTFGDGSIEDVAFQNPDGSKVLIAHNSGTSLKTFSVADGTQSFDYTLNAGSAVTFKWTGPAQSGTTLAATNVSDPTHDFKFKPLKKFGSDPIVTYDPALLSYQNTILTGNSLITYSLPAGASIQTGGAVLDRSGWTVTASSNSGGDGTGNASGDAAANAIDGDIDSRWTTGHGMKNGDWYQIDLGSSKSFNQIVLENGKSSSFDYVNKYQVYVSNDGVNWGSAIANGSGGIGRIAITLPTQTAQYIRIVNTGPSSFWWSIGEINVYGSSSETGSIAAPTKVSHGLQLQNWTSPEGAQVTVVYNGTGSSQSFPISADSSFTYKLPSGTSAMFTTKDSSGLPTPVFSSLTPNEGLAGSMVTINGSNFGSIQGFGTVNFGSIPAIIGSWSDSSITAYVPNGLPSGPVAVSVNGSSGEYAGGSSFNVRILPPALSKTGWTVTATDVSPYGDVPGNMLDGDINSRYSSGTGQYNGLSFTVDMEQTQTFNKIMLDSGSSNGDYARSADVYVSADGIDWTKVSSIVSDGQLIQLAGFATQTARYIKVVNTGSAGNWWSIAEFNVYNTRTTWTATATDVSPWGDVPGNMLDGNAGTRYSSGTGQYDGLSFTVDMGQTETFNKLVIDSGDGSNDYARSSDVFVSTDGTDWTKVASVTGSGPLQEVAFETQTARYIKVVVTGNEGYWWSVAEFDVYNEEVTDYRAGWTATATDVSPWGDVPGNMLDGNAGTRYSSGTGQYNGLSFTVDMGSPQTFNKLVVDSGDGSNDYARSSDVFVSTDGTNWTPVTSVTGSGPLQEISFSSQTARYIKVVVTGNEGYWWSVAEFNVYNEEVPDYRTGWTATATDVSPWGDVPGNMLDGNAGTRYSSGTGQYNGLSFTVDMGSSQTFDKLVIDSGSGSNDYARSSDVFVSTDGTNWTQVTSVTGTSPLQEVTFPEQTARYIKIVCTGSEGYWWSVAEFNVY</sequence>
<proteinExistence type="inferred from homology"/>
<protein>
    <submittedName>
        <fullName evidence="7">Discoidin domain-containing protein</fullName>
    </submittedName>
</protein>
<dbReference type="InterPro" id="IPR008979">
    <property type="entry name" value="Galactose-bd-like_sf"/>
</dbReference>